<dbReference type="Proteomes" id="UP001596506">
    <property type="component" value="Unassembled WGS sequence"/>
</dbReference>
<dbReference type="Gene3D" id="1.20.140.10">
    <property type="entry name" value="Butyryl-CoA Dehydrogenase, subunit A, domain 3"/>
    <property type="match status" value="1"/>
</dbReference>
<keyword evidence="5" id="KW-0560">Oxidoreductase</keyword>
<dbReference type="InterPro" id="IPR036250">
    <property type="entry name" value="AcylCo_DH-like_C"/>
</dbReference>
<keyword evidence="9" id="KW-1185">Reference proteome</keyword>
<dbReference type="InterPro" id="IPR009075">
    <property type="entry name" value="AcylCo_DH/oxidase_C"/>
</dbReference>
<dbReference type="Gene3D" id="1.10.540.10">
    <property type="entry name" value="Acyl-CoA dehydrogenase/oxidase, N-terminal domain"/>
    <property type="match status" value="1"/>
</dbReference>
<dbReference type="Pfam" id="PF02771">
    <property type="entry name" value="Acyl-CoA_dh_N"/>
    <property type="match status" value="1"/>
</dbReference>
<dbReference type="InterPro" id="IPR009100">
    <property type="entry name" value="AcylCoA_DH/oxidase_NM_dom_sf"/>
</dbReference>
<accession>A0ABW2IZX1</accession>
<keyword evidence="4" id="KW-0274">FAD</keyword>
<protein>
    <submittedName>
        <fullName evidence="8">Acyl-CoA dehydrogenase family protein</fullName>
    </submittedName>
</protein>
<dbReference type="RefSeq" id="WP_062362674.1">
    <property type="nucleotide sequence ID" value="NZ_JBHTBD010000014.1"/>
</dbReference>
<dbReference type="PANTHER" id="PTHR43884:SF20">
    <property type="entry name" value="ACYL-COA DEHYDROGENASE FADE28"/>
    <property type="match status" value="1"/>
</dbReference>
<evidence type="ECO:0000259" key="6">
    <source>
        <dbReference type="Pfam" id="PF00441"/>
    </source>
</evidence>
<proteinExistence type="inferred from homology"/>
<keyword evidence="3" id="KW-0285">Flavoprotein</keyword>
<evidence type="ECO:0000256" key="2">
    <source>
        <dbReference type="ARBA" id="ARBA00009347"/>
    </source>
</evidence>
<dbReference type="SUPFAM" id="SSF47203">
    <property type="entry name" value="Acyl-CoA dehydrogenase C-terminal domain-like"/>
    <property type="match status" value="1"/>
</dbReference>
<feature type="domain" description="Acyl-CoA dehydrogenase/oxidase C-terminal" evidence="6">
    <location>
        <begin position="202"/>
        <end position="320"/>
    </location>
</feature>
<dbReference type="InterPro" id="IPR013786">
    <property type="entry name" value="AcylCoA_DH/ox_N"/>
</dbReference>
<evidence type="ECO:0000256" key="4">
    <source>
        <dbReference type="ARBA" id="ARBA00022827"/>
    </source>
</evidence>
<organism evidence="8 9">
    <name type="scientific">Marinobacter aromaticivorans</name>
    <dbReference type="NCBI Taxonomy" id="1494078"/>
    <lineage>
        <taxon>Bacteria</taxon>
        <taxon>Pseudomonadati</taxon>
        <taxon>Pseudomonadota</taxon>
        <taxon>Gammaproteobacteria</taxon>
        <taxon>Pseudomonadales</taxon>
        <taxon>Marinobacteraceae</taxon>
        <taxon>Marinobacter</taxon>
    </lineage>
</organism>
<comment type="similarity">
    <text evidence="2">Belongs to the acyl-CoA dehydrogenase family.</text>
</comment>
<dbReference type="Pfam" id="PF00441">
    <property type="entry name" value="Acyl-CoA_dh_1"/>
    <property type="match status" value="1"/>
</dbReference>
<name>A0ABW2IZX1_9GAMM</name>
<evidence type="ECO:0000313" key="8">
    <source>
        <dbReference type="EMBL" id="MFC7296588.1"/>
    </source>
</evidence>
<dbReference type="EMBL" id="JBHTBD010000014">
    <property type="protein sequence ID" value="MFC7296588.1"/>
    <property type="molecule type" value="Genomic_DNA"/>
</dbReference>
<evidence type="ECO:0000256" key="3">
    <source>
        <dbReference type="ARBA" id="ARBA00022630"/>
    </source>
</evidence>
<sequence length="363" mass="38529">MEQTDQLILDTAHRLFADQCDAETVNRAENCETPDRLWQAIFESGLTLAWVPEAAGGVGGSLALGFNLIRQAASFALPVPLADTLVANLLLAKSGLSVSAGCWAAMAFDGHEVPSLLQGEVSGVVEAASGAPGATVVVVPVLEKEVVRIATFAPSAIDMEHHESLAGEARSRIIFDSAIPSQLSAPVDGMTVDGLKQFCALVRACQIAGALEKITDLTVGYVRERHQFGRPLGKFQAIQHKIADIVGESALTGAAVEQAVRKLSAHPVPFSGDSDMLLPLATAKIVASEAAGRVTRNAHQAHGAMGFSFEYPLQQYSRRVWSWREEFGPEFYWSGRLGMAVASGISSHGSNHGDGGTWDLVSQ</sequence>
<dbReference type="PANTHER" id="PTHR43884">
    <property type="entry name" value="ACYL-COA DEHYDROGENASE"/>
    <property type="match status" value="1"/>
</dbReference>
<evidence type="ECO:0000313" key="9">
    <source>
        <dbReference type="Proteomes" id="UP001596506"/>
    </source>
</evidence>
<comment type="cofactor">
    <cofactor evidence="1">
        <name>FAD</name>
        <dbReference type="ChEBI" id="CHEBI:57692"/>
    </cofactor>
</comment>
<reference evidence="9" key="1">
    <citation type="journal article" date="2019" name="Int. J. Syst. Evol. Microbiol.">
        <title>The Global Catalogue of Microorganisms (GCM) 10K type strain sequencing project: providing services to taxonomists for standard genome sequencing and annotation.</title>
        <authorList>
            <consortium name="The Broad Institute Genomics Platform"/>
            <consortium name="The Broad Institute Genome Sequencing Center for Infectious Disease"/>
            <person name="Wu L."/>
            <person name="Ma J."/>
        </authorList>
    </citation>
    <scope>NUCLEOTIDE SEQUENCE [LARGE SCALE GENOMIC DNA]</scope>
    <source>
        <strain evidence="9">CCUG 60559</strain>
    </source>
</reference>
<evidence type="ECO:0000256" key="1">
    <source>
        <dbReference type="ARBA" id="ARBA00001974"/>
    </source>
</evidence>
<gene>
    <name evidence="8" type="ORF">ACFQQA_17860</name>
</gene>
<evidence type="ECO:0000256" key="5">
    <source>
        <dbReference type="ARBA" id="ARBA00023002"/>
    </source>
</evidence>
<evidence type="ECO:0000259" key="7">
    <source>
        <dbReference type="Pfam" id="PF02771"/>
    </source>
</evidence>
<comment type="caution">
    <text evidence="8">The sequence shown here is derived from an EMBL/GenBank/DDBJ whole genome shotgun (WGS) entry which is preliminary data.</text>
</comment>
<feature type="domain" description="Acyl-CoA dehydrogenase/oxidase N-terminal" evidence="7">
    <location>
        <begin position="4"/>
        <end position="70"/>
    </location>
</feature>
<dbReference type="SUPFAM" id="SSF56645">
    <property type="entry name" value="Acyl-CoA dehydrogenase NM domain-like"/>
    <property type="match status" value="1"/>
</dbReference>
<dbReference type="InterPro" id="IPR037069">
    <property type="entry name" value="AcylCoA_DH/ox_N_sf"/>
</dbReference>